<comment type="function">
    <text evidence="8">Catalyzes a trans-dehydration via an enolate intermediate.</text>
</comment>
<comment type="subunit">
    <text evidence="4 8">Homododecamer.</text>
</comment>
<evidence type="ECO:0000256" key="5">
    <source>
        <dbReference type="ARBA" id="ARBA00012060"/>
    </source>
</evidence>
<evidence type="ECO:0000256" key="7">
    <source>
        <dbReference type="ARBA" id="ARBA00023239"/>
    </source>
</evidence>
<dbReference type="Proteomes" id="UP000435802">
    <property type="component" value="Unassembled WGS sequence"/>
</dbReference>
<evidence type="ECO:0000313" key="11">
    <source>
        <dbReference type="EMBL" id="MXN49283.1"/>
    </source>
</evidence>
<dbReference type="GO" id="GO:0009423">
    <property type="term" value="P:chorismate biosynthetic process"/>
    <property type="evidence" value="ECO:0007669"/>
    <property type="project" value="UniProtKB-UniRule"/>
</dbReference>
<evidence type="ECO:0000256" key="1">
    <source>
        <dbReference type="ARBA" id="ARBA00001864"/>
    </source>
</evidence>
<reference evidence="11 12" key="1">
    <citation type="submission" date="2019-12" db="EMBL/GenBank/DDBJ databases">
        <title>Shinella kummerowiae sp. nov., a symbiotic bacterium isolated from root nodules of the herbal legume Kummerowia stipulacea.</title>
        <authorList>
            <person name="Gao J."/>
        </authorList>
    </citation>
    <scope>NUCLEOTIDE SEQUENCE [LARGE SCALE GENOMIC DNA]</scope>
    <source>
        <strain evidence="11 12">CCBAU 25048</strain>
    </source>
</reference>
<dbReference type="InterPro" id="IPR036441">
    <property type="entry name" value="DHquinase_II_sf"/>
</dbReference>
<dbReference type="GO" id="GO:0009073">
    <property type="term" value="P:aromatic amino acid family biosynthetic process"/>
    <property type="evidence" value="ECO:0007669"/>
    <property type="project" value="UniProtKB-KW"/>
</dbReference>
<evidence type="ECO:0000256" key="2">
    <source>
        <dbReference type="ARBA" id="ARBA00004902"/>
    </source>
</evidence>
<dbReference type="GO" id="GO:0003855">
    <property type="term" value="F:3-dehydroquinate dehydratase activity"/>
    <property type="evidence" value="ECO:0007669"/>
    <property type="project" value="UniProtKB-UniRule"/>
</dbReference>
<dbReference type="GO" id="GO:0008652">
    <property type="term" value="P:amino acid biosynthetic process"/>
    <property type="evidence" value="ECO:0007669"/>
    <property type="project" value="UniProtKB-KW"/>
</dbReference>
<dbReference type="Gene3D" id="3.40.50.9100">
    <property type="entry name" value="Dehydroquinase, class II"/>
    <property type="match status" value="1"/>
</dbReference>
<sequence>MPDPVVLVLNGPNLNMLGIRNPQAYGGARLADIERVMRAKAASMGIDLEFRQSSHEGVLVDWIHEAHERVAGVIINPAAYTQTSLAIADALGILTCPVIELHFANVHRDPAKTNRHVSLVRPVATGVIAGFGPGGYLMALDAVAMALSPVDFRAGA</sequence>
<evidence type="ECO:0000256" key="6">
    <source>
        <dbReference type="ARBA" id="ARBA00023141"/>
    </source>
</evidence>
<comment type="caution">
    <text evidence="11">The sequence shown here is derived from an EMBL/GenBank/DDBJ whole genome shotgun (WGS) entry which is preliminary data.</text>
</comment>
<dbReference type="OrthoDB" id="9790793at2"/>
<keyword evidence="12" id="KW-1185">Reference proteome</keyword>
<dbReference type="EMBL" id="WUMK01000018">
    <property type="protein sequence ID" value="MXN49283.1"/>
    <property type="molecule type" value="Genomic_DNA"/>
</dbReference>
<proteinExistence type="inferred from homology"/>
<dbReference type="PIRSF" id="PIRSF001399">
    <property type="entry name" value="DHquinase_II"/>
    <property type="match status" value="1"/>
</dbReference>
<feature type="site" description="Transition state stabilizer" evidence="8 10">
    <location>
        <position position="20"/>
    </location>
</feature>
<keyword evidence="6 8" id="KW-0057">Aromatic amino acid biosynthesis</keyword>
<comment type="pathway">
    <text evidence="2 8">Metabolic intermediate biosynthesis; chorismate biosynthesis; chorismate from D-erythrose 4-phosphate and phosphoenolpyruvate: step 3/7.</text>
</comment>
<dbReference type="SUPFAM" id="SSF52304">
    <property type="entry name" value="Type II 3-dehydroquinate dehydratase"/>
    <property type="match status" value="1"/>
</dbReference>
<dbReference type="RefSeq" id="WP_160862763.1">
    <property type="nucleotide sequence ID" value="NZ_JAODWE010000018.1"/>
</dbReference>
<dbReference type="PANTHER" id="PTHR21272">
    <property type="entry name" value="CATABOLIC 3-DEHYDROQUINASE"/>
    <property type="match status" value="1"/>
</dbReference>
<feature type="binding site" evidence="8">
    <location>
        <position position="115"/>
    </location>
    <ligand>
        <name>substrate</name>
    </ligand>
</feature>
<evidence type="ECO:0000256" key="3">
    <source>
        <dbReference type="ARBA" id="ARBA00011037"/>
    </source>
</evidence>
<evidence type="ECO:0000256" key="10">
    <source>
        <dbReference type="PIRSR" id="PIRSR001399-3"/>
    </source>
</evidence>
<accession>A0A6N8SLK5</accession>
<comment type="catalytic activity">
    <reaction evidence="1 8">
        <text>3-dehydroquinate = 3-dehydroshikimate + H2O</text>
        <dbReference type="Rhea" id="RHEA:21096"/>
        <dbReference type="ChEBI" id="CHEBI:15377"/>
        <dbReference type="ChEBI" id="CHEBI:16630"/>
        <dbReference type="ChEBI" id="CHEBI:32364"/>
        <dbReference type="EC" id="4.2.1.10"/>
    </reaction>
</comment>
<keyword evidence="7 8" id="KW-0456">Lyase</keyword>
<dbReference type="NCBIfam" id="NF003806">
    <property type="entry name" value="PRK05395.1-3"/>
    <property type="match status" value="1"/>
</dbReference>
<name>A0A6N8SLK5_9HYPH</name>
<dbReference type="PANTHER" id="PTHR21272:SF3">
    <property type="entry name" value="CATABOLIC 3-DEHYDROQUINASE"/>
    <property type="match status" value="1"/>
</dbReference>
<gene>
    <name evidence="8" type="primary">aroQ</name>
    <name evidence="11" type="ORF">GR138_29225</name>
</gene>
<dbReference type="GO" id="GO:0019631">
    <property type="term" value="P:quinate catabolic process"/>
    <property type="evidence" value="ECO:0007669"/>
    <property type="project" value="TreeGrafter"/>
</dbReference>
<dbReference type="InterPro" id="IPR001874">
    <property type="entry name" value="DHquinase_II"/>
</dbReference>
<dbReference type="HAMAP" id="MF_00169">
    <property type="entry name" value="AroQ"/>
    <property type="match status" value="1"/>
</dbReference>
<dbReference type="UniPathway" id="UPA00053">
    <property type="reaction ID" value="UER00086"/>
</dbReference>
<feature type="active site" description="Proton donor" evidence="8 9">
    <location>
        <position position="102"/>
    </location>
</feature>
<comment type="caution">
    <text evidence="8">Lacks conserved residue(s) required for the propagation of feature annotation.</text>
</comment>
<feature type="binding site" evidence="8">
    <location>
        <position position="89"/>
    </location>
    <ligand>
        <name>substrate</name>
    </ligand>
</feature>
<dbReference type="NCBIfam" id="NF003807">
    <property type="entry name" value="PRK05395.1-4"/>
    <property type="match status" value="1"/>
</dbReference>
<keyword evidence="8" id="KW-0028">Amino-acid biosynthesis</keyword>
<dbReference type="NCBIfam" id="NF003805">
    <property type="entry name" value="PRK05395.1-2"/>
    <property type="match status" value="1"/>
</dbReference>
<evidence type="ECO:0000256" key="4">
    <source>
        <dbReference type="ARBA" id="ARBA00011193"/>
    </source>
</evidence>
<protein>
    <recommendedName>
        <fullName evidence="5 8">3-dehydroquinate dehydratase</fullName>
        <shortName evidence="8">3-dehydroquinase</shortName>
        <ecNumber evidence="5 8">4.2.1.10</ecNumber>
    </recommendedName>
    <alternativeName>
        <fullName evidence="8">Type II DHQase</fullName>
    </alternativeName>
</protein>
<dbReference type="CDD" id="cd00466">
    <property type="entry name" value="DHQase_II"/>
    <property type="match status" value="1"/>
</dbReference>
<organism evidence="11 12">
    <name type="scientific">Shinella kummerowiae</name>
    <dbReference type="NCBI Taxonomy" id="417745"/>
    <lineage>
        <taxon>Bacteria</taxon>
        <taxon>Pseudomonadati</taxon>
        <taxon>Pseudomonadota</taxon>
        <taxon>Alphaproteobacteria</taxon>
        <taxon>Hyphomicrobiales</taxon>
        <taxon>Rhizobiaceae</taxon>
        <taxon>Shinella</taxon>
    </lineage>
</organism>
<comment type="similarity">
    <text evidence="3 8">Belongs to the type-II 3-dehydroquinase family.</text>
</comment>
<feature type="binding site" evidence="8">
    <location>
        <position position="76"/>
    </location>
    <ligand>
        <name>substrate</name>
    </ligand>
</feature>
<dbReference type="EC" id="4.2.1.10" evidence="5 8"/>
<evidence type="ECO:0000313" key="12">
    <source>
        <dbReference type="Proteomes" id="UP000435802"/>
    </source>
</evidence>
<evidence type="ECO:0000256" key="9">
    <source>
        <dbReference type="PIRSR" id="PIRSR001399-1"/>
    </source>
</evidence>
<feature type="active site" description="Proton acceptor" evidence="8 9">
    <location>
        <position position="25"/>
    </location>
</feature>
<dbReference type="AlphaFoldDB" id="A0A6N8SLK5"/>
<dbReference type="Pfam" id="PF01220">
    <property type="entry name" value="DHquinase_II"/>
    <property type="match status" value="1"/>
</dbReference>
<evidence type="ECO:0000256" key="8">
    <source>
        <dbReference type="HAMAP-Rule" id="MF_00169"/>
    </source>
</evidence>